<reference evidence="2 3" key="1">
    <citation type="submission" date="2019-11" db="EMBL/GenBank/DDBJ databases">
        <title>Comparative genomics of hydrocarbon-degrading Desulfosarcina strains.</title>
        <authorList>
            <person name="Watanabe M."/>
            <person name="Kojima H."/>
            <person name="Fukui M."/>
        </authorList>
    </citation>
    <scope>NUCLEOTIDE SEQUENCE [LARGE SCALE GENOMIC DNA]</scope>
    <source>
        <strain evidence="2 3">28bB2T</strain>
        <plasmid evidence="3">do28_1 dna</plasmid>
    </source>
</reference>
<proteinExistence type="predicted"/>
<evidence type="ECO:0000313" key="3">
    <source>
        <dbReference type="Proteomes" id="UP000425960"/>
    </source>
</evidence>
<evidence type="ECO:0000256" key="1">
    <source>
        <dbReference type="SAM" id="Phobius"/>
    </source>
</evidence>
<gene>
    <name evidence="2" type="primary">dotaA</name>
    <name evidence="2" type="ORF">DSCO28_73280</name>
</gene>
<protein>
    <submittedName>
        <fullName evidence="2">DotA protein</fullName>
    </submittedName>
</protein>
<dbReference type="NCBIfam" id="TIGR04346">
    <property type="entry name" value="DotA_TraY"/>
    <property type="match status" value="1"/>
</dbReference>
<geneLocation type="plasmid" evidence="3">
    <name>do28_1 dna</name>
</geneLocation>
<dbReference type="KEGG" id="dov:DSCO28_73280"/>
<dbReference type="InterPro" id="IPR027628">
    <property type="entry name" value="DotA_TraY"/>
</dbReference>
<keyword evidence="1" id="KW-0472">Membrane</keyword>
<organism evidence="2 3">
    <name type="scientific">Desulfosarcina ovata subsp. sediminis</name>
    <dbReference type="NCBI Taxonomy" id="885957"/>
    <lineage>
        <taxon>Bacteria</taxon>
        <taxon>Pseudomonadati</taxon>
        <taxon>Thermodesulfobacteriota</taxon>
        <taxon>Desulfobacteria</taxon>
        <taxon>Desulfobacterales</taxon>
        <taxon>Desulfosarcinaceae</taxon>
        <taxon>Desulfosarcina</taxon>
    </lineage>
</organism>
<feature type="transmembrane region" description="Helical" evidence="1">
    <location>
        <begin position="48"/>
        <end position="69"/>
    </location>
</feature>
<sequence>MPDIPDTDLSGQLLDNIFGNGWELIVPGSSIPEETVVSTFVFPLFQMLNAVVLTATAIMVGYVFCFGVVGTANEGVPLGRRFHSMWVPIRAAMGVTWLIPLPYISILQIMLLTCISWSISFANEVWSTGLDYLETNTGFIATAETEDTAQVENIAAGIMDNLIIQHYYDHKLDIPTENNVIYETITKNGEHQIYFVFYPPDTDGIVTEDMGQILLNCEDPEGQLCSARYDALEQLVKDLVPISLGIIGINTASYSSSIPTADDFNDAVETYRQTVANNADAYFDEKNTDITEKIHEFVEEAKQLGWSSAGAWYWNMARIQAEASDEISNIPEVDSFNENVLNPSVSFGQINEYLTAAEAYRESATQSVEGSPGSKMDLMDIRGGDDGIKWLLAKLNFSNGFVDLITDSDSDIVTSLASTGHTIIGMSELLLGAAALIDIGQETIKQADNSFTGIVTTLIPGLSMKKKIVIGVIIGTLKFLGKVVFLLIFILFPLGVGLAFYLPAVPLLLWVMSVLNWLILILETLVAAPLWAAAHAMPSGEGLAGDHGKPGYYIFIQILLRPVLMVTGLLLSIIVLKCVGAFIGECFNIFSEAMNDGYLQGPVTQISMMFVFGSLAALYAHRIFSLIFHLPDNVMRWVGGNIHSMGESMDVDKMKNQFGSFLRENRNWIRRSFKA</sequence>
<keyword evidence="2" id="KW-0614">Plasmid</keyword>
<feature type="transmembrane region" description="Helical" evidence="1">
    <location>
        <begin position="552"/>
        <end position="583"/>
    </location>
</feature>
<dbReference type="RefSeq" id="WP_155326341.1">
    <property type="nucleotide sequence ID" value="NZ_AP021877.1"/>
</dbReference>
<keyword evidence="1" id="KW-0812">Transmembrane</keyword>
<feature type="transmembrane region" description="Helical" evidence="1">
    <location>
        <begin position="603"/>
        <end position="620"/>
    </location>
</feature>
<feature type="transmembrane region" description="Helical" evidence="1">
    <location>
        <begin position="507"/>
        <end position="531"/>
    </location>
</feature>
<feature type="transmembrane region" description="Helical" evidence="1">
    <location>
        <begin position="89"/>
        <end position="112"/>
    </location>
</feature>
<dbReference type="EMBL" id="AP021877">
    <property type="protein sequence ID" value="BBO86762.1"/>
    <property type="molecule type" value="Genomic_DNA"/>
</dbReference>
<dbReference type="AlphaFoldDB" id="A0A5K8A2K2"/>
<feature type="transmembrane region" description="Helical" evidence="1">
    <location>
        <begin position="468"/>
        <end position="501"/>
    </location>
</feature>
<keyword evidence="1" id="KW-1133">Transmembrane helix</keyword>
<dbReference type="Proteomes" id="UP000425960">
    <property type="component" value="Plasmid Do28_1"/>
</dbReference>
<evidence type="ECO:0000313" key="2">
    <source>
        <dbReference type="EMBL" id="BBO86762.1"/>
    </source>
</evidence>
<accession>A0A5K8A2K2</accession>
<name>A0A5K8A2K2_9BACT</name>